<dbReference type="Proteomes" id="UP000198736">
    <property type="component" value="Unassembled WGS sequence"/>
</dbReference>
<name>A0A0S4LB31_9BACT</name>
<evidence type="ECO:0000256" key="1">
    <source>
        <dbReference type="SAM" id="MobiDB-lite"/>
    </source>
</evidence>
<organism evidence="2 3">
    <name type="scientific">Candidatus Nitrospira nitrificans</name>
    <dbReference type="NCBI Taxonomy" id="1742973"/>
    <lineage>
        <taxon>Bacteria</taxon>
        <taxon>Pseudomonadati</taxon>
        <taxon>Nitrospirota</taxon>
        <taxon>Nitrospiria</taxon>
        <taxon>Nitrospirales</taxon>
        <taxon>Nitrospiraceae</taxon>
        <taxon>Nitrospira</taxon>
    </lineage>
</organism>
<feature type="region of interest" description="Disordered" evidence="1">
    <location>
        <begin position="24"/>
        <end position="58"/>
    </location>
</feature>
<dbReference type="STRING" id="1742973.COMA2_180091"/>
<gene>
    <name evidence="2" type="ORF">COMA2_180091</name>
</gene>
<sequence>MLTIPSPICYLIVIQTVNAYEEPAPPWPVSPTGLPRTAGTLHRRRPKGGRLQAGNTLE</sequence>
<evidence type="ECO:0000313" key="3">
    <source>
        <dbReference type="Proteomes" id="UP000198736"/>
    </source>
</evidence>
<accession>A0A0S4LB31</accession>
<dbReference type="EMBL" id="CZPZ01000010">
    <property type="protein sequence ID" value="CUS34741.1"/>
    <property type="molecule type" value="Genomic_DNA"/>
</dbReference>
<proteinExistence type="predicted"/>
<evidence type="ECO:0000313" key="2">
    <source>
        <dbReference type="EMBL" id="CUS34741.1"/>
    </source>
</evidence>
<dbReference type="AlphaFoldDB" id="A0A0S4LB31"/>
<protein>
    <submittedName>
        <fullName evidence="2">Uncharacterized protein</fullName>
    </submittedName>
</protein>
<keyword evidence="3" id="KW-1185">Reference proteome</keyword>
<reference evidence="3" key="1">
    <citation type="submission" date="2015-10" db="EMBL/GenBank/DDBJ databases">
        <authorList>
            <person name="Luecker S."/>
            <person name="Luecker S."/>
        </authorList>
    </citation>
    <scope>NUCLEOTIDE SEQUENCE [LARGE SCALE GENOMIC DNA]</scope>
</reference>